<dbReference type="Pfam" id="PF00202">
    <property type="entry name" value="Aminotran_3"/>
    <property type="match status" value="1"/>
</dbReference>
<dbReference type="GO" id="GO:0030170">
    <property type="term" value="F:pyridoxal phosphate binding"/>
    <property type="evidence" value="ECO:0007669"/>
    <property type="project" value="InterPro"/>
</dbReference>
<dbReference type="Gene3D" id="3.90.1150.10">
    <property type="entry name" value="Aspartate Aminotransferase, domain 1"/>
    <property type="match status" value="1"/>
</dbReference>
<dbReference type="PANTHER" id="PTHR43094:SF1">
    <property type="entry name" value="AMINOTRANSFERASE CLASS-III"/>
    <property type="match status" value="1"/>
</dbReference>
<dbReference type="EnsemblBacteria" id="ABY35822">
    <property type="protein sequence ID" value="ABY35822"/>
    <property type="gene ID" value="Caur_2616"/>
</dbReference>
<evidence type="ECO:0000256" key="2">
    <source>
        <dbReference type="ARBA" id="ARBA00022576"/>
    </source>
</evidence>
<evidence type="ECO:0000256" key="1">
    <source>
        <dbReference type="ARBA" id="ARBA00008954"/>
    </source>
</evidence>
<dbReference type="GO" id="GO:0009102">
    <property type="term" value="P:biotin biosynthetic process"/>
    <property type="evidence" value="ECO:0000318"/>
    <property type="project" value="GO_Central"/>
</dbReference>
<dbReference type="KEGG" id="cau:Caur_2616"/>
<sequence>MSTITNNRRQALSDNVWLHFFQMGHFSSTDARPTILVRGEGSRVWDQDGNEYIDGLSGLFTVNVGYGRREIIEAISAQLSEIAYVSPFSFPSLPLIDISARLASISPTGPRSRVFLTTGGSDAVETALKLAKAYQRRRGFADRTKIIARRVSYHGTSMGALSVNGVTSIRNGFGPLVPGARHAPLPYRFRCDYCATHSGCRGVCVDEVERLIEFEGPETIAAIIMEPVQNSGGAIVSPPGYLQRIRQICDHYGIVMIVDEVICGFGRVGDWFGSTAMGVRPDIITCAKGITSGYAPLGAAIVCDTLADVFVSDNEADKFMHGITFGGHAASCAAALANLDIIEREHLLERSREMGAYLMQELTAAVGNHPNVGEVRGMGMFMAVELVRDRVTRESLAEERLMIWLSDQLKQRGLICRADDRLEPVIQLAPPLILTREEADRCVSIVAEAVHALGRRLGSVPTVISLNVTTPVEPPTAVAAD</sequence>
<name>A9WIU5_CHLAA</name>
<proteinExistence type="inferred from homology"/>
<keyword evidence="7" id="KW-1185">Reference proteome</keyword>
<dbReference type="PANTHER" id="PTHR43094">
    <property type="entry name" value="AMINOTRANSFERASE"/>
    <property type="match status" value="1"/>
</dbReference>
<dbReference type="InterPro" id="IPR015422">
    <property type="entry name" value="PyrdxlP-dep_Trfase_small"/>
</dbReference>
<gene>
    <name evidence="6" type="ordered locus">Caur_2616</name>
</gene>
<dbReference type="STRING" id="324602.Caur_2616"/>
<keyword evidence="4 5" id="KW-0663">Pyridoxal phosphate</keyword>
<dbReference type="GO" id="GO:0004015">
    <property type="term" value="F:adenosylmethionine-8-amino-7-oxononanoate transaminase activity"/>
    <property type="evidence" value="ECO:0000318"/>
    <property type="project" value="GO_Central"/>
</dbReference>
<organism evidence="6 7">
    <name type="scientific">Chloroflexus aurantiacus (strain ATCC 29366 / DSM 635 / J-10-fl)</name>
    <dbReference type="NCBI Taxonomy" id="324602"/>
    <lineage>
        <taxon>Bacteria</taxon>
        <taxon>Bacillati</taxon>
        <taxon>Chloroflexota</taxon>
        <taxon>Chloroflexia</taxon>
        <taxon>Chloroflexales</taxon>
        <taxon>Chloroflexineae</taxon>
        <taxon>Chloroflexaceae</taxon>
        <taxon>Chloroflexus</taxon>
    </lineage>
</organism>
<dbReference type="FunFam" id="3.40.640.10:FF:000014">
    <property type="entry name" value="Adenosylmethionine-8-amino-7-oxononanoate aminotransferase, probable"/>
    <property type="match status" value="1"/>
</dbReference>
<evidence type="ECO:0000256" key="4">
    <source>
        <dbReference type="ARBA" id="ARBA00022898"/>
    </source>
</evidence>
<dbReference type="PIRSF" id="PIRSF000521">
    <property type="entry name" value="Transaminase_4ab_Lys_Orn"/>
    <property type="match status" value="1"/>
</dbReference>
<comment type="similarity">
    <text evidence="1 5">Belongs to the class-III pyridoxal-phosphate-dependent aminotransferase family.</text>
</comment>
<dbReference type="InterPro" id="IPR005814">
    <property type="entry name" value="Aminotrans_3"/>
</dbReference>
<dbReference type="AlphaFoldDB" id="A9WIU5"/>
<dbReference type="HOGENOM" id="CLU_016922_4_1_0"/>
<dbReference type="InterPro" id="IPR049704">
    <property type="entry name" value="Aminotrans_3_PPA_site"/>
</dbReference>
<evidence type="ECO:0000256" key="3">
    <source>
        <dbReference type="ARBA" id="ARBA00022679"/>
    </source>
</evidence>
<dbReference type="PROSITE" id="PS00600">
    <property type="entry name" value="AA_TRANSFER_CLASS_3"/>
    <property type="match status" value="1"/>
</dbReference>
<keyword evidence="3" id="KW-0808">Transferase</keyword>
<evidence type="ECO:0000313" key="7">
    <source>
        <dbReference type="Proteomes" id="UP000002008"/>
    </source>
</evidence>
<dbReference type="SUPFAM" id="SSF53383">
    <property type="entry name" value="PLP-dependent transferases"/>
    <property type="match status" value="1"/>
</dbReference>
<dbReference type="Proteomes" id="UP000002008">
    <property type="component" value="Chromosome"/>
</dbReference>
<keyword evidence="2 6" id="KW-0032">Aminotransferase</keyword>
<accession>A9WIU5</accession>
<dbReference type="InterPro" id="IPR015421">
    <property type="entry name" value="PyrdxlP-dep_Trfase_major"/>
</dbReference>
<dbReference type="eggNOG" id="COG0161">
    <property type="taxonomic scope" value="Bacteria"/>
</dbReference>
<evidence type="ECO:0000313" key="6">
    <source>
        <dbReference type="EMBL" id="ABY35822.1"/>
    </source>
</evidence>
<dbReference type="Gene3D" id="3.40.640.10">
    <property type="entry name" value="Type I PLP-dependent aspartate aminotransferase-like (Major domain)"/>
    <property type="match status" value="1"/>
</dbReference>
<evidence type="ECO:0000256" key="5">
    <source>
        <dbReference type="RuleBase" id="RU003560"/>
    </source>
</evidence>
<dbReference type="EMBL" id="CP000909">
    <property type="protein sequence ID" value="ABY35822.1"/>
    <property type="molecule type" value="Genomic_DNA"/>
</dbReference>
<dbReference type="PATRIC" id="fig|324602.8.peg.2948"/>
<dbReference type="InterPro" id="IPR015424">
    <property type="entry name" value="PyrdxlP-dep_Trfase"/>
</dbReference>
<reference evidence="7" key="1">
    <citation type="journal article" date="2011" name="BMC Genomics">
        <title>Complete genome sequence of the filamentous anoxygenic phototrophic bacterium Chloroflexus aurantiacus.</title>
        <authorList>
            <person name="Tang K.H."/>
            <person name="Barry K."/>
            <person name="Chertkov O."/>
            <person name="Dalin E."/>
            <person name="Han C.S."/>
            <person name="Hauser L.J."/>
            <person name="Honchak B.M."/>
            <person name="Karbach L.E."/>
            <person name="Land M.L."/>
            <person name="Lapidus A."/>
            <person name="Larimer F.W."/>
            <person name="Mikhailova N."/>
            <person name="Pitluck S."/>
            <person name="Pierson B.K."/>
            <person name="Blankenship R.E."/>
        </authorList>
    </citation>
    <scope>NUCLEOTIDE SEQUENCE [LARGE SCALE GENOMIC DNA]</scope>
    <source>
        <strain evidence="7">ATCC 29366 / DSM 635 / J-10-fl</strain>
    </source>
</reference>
<dbReference type="CDD" id="cd00610">
    <property type="entry name" value="OAT_like"/>
    <property type="match status" value="1"/>
</dbReference>
<dbReference type="InParanoid" id="A9WIU5"/>
<protein>
    <submittedName>
        <fullName evidence="6">Aminotransferase class-III</fullName>
    </submittedName>
</protein>
<dbReference type="RefSeq" id="WP_012258475.1">
    <property type="nucleotide sequence ID" value="NC_010175.1"/>
</dbReference>